<name>A0A1C3WCK2_9HYPH</name>
<protein>
    <submittedName>
        <fullName evidence="1">DNA-binding transcriptional regulator, CsgD family</fullName>
    </submittedName>
</protein>
<sequence>MDLTGMGTKRLGLSPLVRASLLWCAQGRTISEIAVIQDRTATQIQSDIEQALRELNVNSMEEAVEQLRVSGPL</sequence>
<proteinExistence type="predicted"/>
<dbReference type="AlphaFoldDB" id="A0A1C3WCK2"/>
<dbReference type="SUPFAM" id="SSF46894">
    <property type="entry name" value="C-terminal effector domain of the bipartite response regulators"/>
    <property type="match status" value="1"/>
</dbReference>
<evidence type="ECO:0000313" key="2">
    <source>
        <dbReference type="Proteomes" id="UP000186228"/>
    </source>
</evidence>
<reference evidence="2" key="1">
    <citation type="submission" date="2016-08" db="EMBL/GenBank/DDBJ databases">
        <authorList>
            <person name="Varghese N."/>
            <person name="Submissions Spin"/>
        </authorList>
    </citation>
    <scope>NUCLEOTIDE SEQUENCE [LARGE SCALE GENOMIC DNA]</scope>
    <source>
        <strain evidence="2">CCBAU 57015</strain>
    </source>
</reference>
<accession>A0A1C3WCK2</accession>
<keyword evidence="1" id="KW-0238">DNA-binding</keyword>
<dbReference type="InterPro" id="IPR036388">
    <property type="entry name" value="WH-like_DNA-bd_sf"/>
</dbReference>
<dbReference type="InterPro" id="IPR016032">
    <property type="entry name" value="Sig_transdc_resp-reg_C-effctor"/>
</dbReference>
<evidence type="ECO:0000313" key="1">
    <source>
        <dbReference type="EMBL" id="SCB37605.1"/>
    </source>
</evidence>
<organism evidence="1 2">
    <name type="scientific">Rhizobium hainanense</name>
    <dbReference type="NCBI Taxonomy" id="52131"/>
    <lineage>
        <taxon>Bacteria</taxon>
        <taxon>Pseudomonadati</taxon>
        <taxon>Pseudomonadota</taxon>
        <taxon>Alphaproteobacteria</taxon>
        <taxon>Hyphomicrobiales</taxon>
        <taxon>Rhizobiaceae</taxon>
        <taxon>Rhizobium/Agrobacterium group</taxon>
        <taxon>Rhizobium</taxon>
    </lineage>
</organism>
<keyword evidence="2" id="KW-1185">Reference proteome</keyword>
<dbReference type="EMBL" id="FMAC01000015">
    <property type="protein sequence ID" value="SCB37605.1"/>
    <property type="molecule type" value="Genomic_DNA"/>
</dbReference>
<dbReference type="STRING" id="52131.GA0061100_11550"/>
<dbReference type="Gene3D" id="1.10.10.10">
    <property type="entry name" value="Winged helix-like DNA-binding domain superfamily/Winged helix DNA-binding domain"/>
    <property type="match status" value="1"/>
</dbReference>
<gene>
    <name evidence="1" type="ORF">GA0061100_11550</name>
</gene>
<dbReference type="GO" id="GO:0006355">
    <property type="term" value="P:regulation of DNA-templated transcription"/>
    <property type="evidence" value="ECO:0007669"/>
    <property type="project" value="InterPro"/>
</dbReference>
<dbReference type="Proteomes" id="UP000186228">
    <property type="component" value="Unassembled WGS sequence"/>
</dbReference>
<dbReference type="GO" id="GO:0003677">
    <property type="term" value="F:DNA binding"/>
    <property type="evidence" value="ECO:0007669"/>
    <property type="project" value="UniProtKB-KW"/>
</dbReference>